<dbReference type="AlphaFoldDB" id="A0A3A1UX90"/>
<dbReference type="PANTHER" id="PTHR22916">
    <property type="entry name" value="GLYCOSYLTRANSFERASE"/>
    <property type="match status" value="1"/>
</dbReference>
<sequence length="246" mass="28021">MMREGEFPLDASKPLVSIVIPTYNCPYISSSVESALAQTYPAIEVIVVNDGSTLHKDNINPYLGQVRYMEKENGGTGSALNAGIKQARGDYIAWLSSDDLYLSDKIEKQTAFMEARQADASYTAFYHINEHNQITGQFGSVFPNKIAFYTAMKKGNVINGCTVMLKKEVFEQVGYFDESLKGTQDYDLWCRILQHYDFHYLNEPLVKYRVHSGMSTKKLGDVLTKERTMVQQKYNPMFDRLISQNR</sequence>
<gene>
    <name evidence="3" type="ORF">D3P08_12690</name>
</gene>
<comment type="caution">
    <text evidence="3">The sequence shown here is derived from an EMBL/GenBank/DDBJ whole genome shotgun (WGS) entry which is preliminary data.</text>
</comment>
<evidence type="ECO:0000256" key="1">
    <source>
        <dbReference type="ARBA" id="ARBA00006739"/>
    </source>
</evidence>
<dbReference type="RefSeq" id="WP_119600062.1">
    <property type="nucleotide sequence ID" value="NZ_QXQA01000007.1"/>
</dbReference>
<protein>
    <submittedName>
        <fullName evidence="3">Glycosyltransferase</fullName>
    </submittedName>
</protein>
<dbReference type="PANTHER" id="PTHR22916:SF3">
    <property type="entry name" value="UDP-GLCNAC:BETAGAL BETA-1,3-N-ACETYLGLUCOSAMINYLTRANSFERASE-LIKE PROTEIN 1"/>
    <property type="match status" value="1"/>
</dbReference>
<reference evidence="3 4" key="1">
    <citation type="submission" date="2018-09" db="EMBL/GenBank/DDBJ databases">
        <title>Paenibacillus aracenensis nov. sp. isolated from a cave in southern Spain.</title>
        <authorList>
            <person name="Jurado V."/>
            <person name="Gutierrez-Patricio S."/>
            <person name="Gonzalez-Pimentel J.L."/>
            <person name="Miller A.Z."/>
            <person name="Laiz L."/>
            <person name="Saiz-Jimenez C."/>
        </authorList>
    </citation>
    <scope>NUCLEOTIDE SEQUENCE [LARGE SCALE GENOMIC DNA]</scope>
    <source>
        <strain evidence="3 4">DSM 22867</strain>
    </source>
</reference>
<keyword evidence="3" id="KW-0808">Transferase</keyword>
<evidence type="ECO:0000259" key="2">
    <source>
        <dbReference type="Pfam" id="PF00535"/>
    </source>
</evidence>
<name>A0A3A1UX90_9BACL</name>
<organism evidence="3 4">
    <name type="scientific">Paenibacillus nanensis</name>
    <dbReference type="NCBI Taxonomy" id="393251"/>
    <lineage>
        <taxon>Bacteria</taxon>
        <taxon>Bacillati</taxon>
        <taxon>Bacillota</taxon>
        <taxon>Bacilli</taxon>
        <taxon>Bacillales</taxon>
        <taxon>Paenibacillaceae</taxon>
        <taxon>Paenibacillus</taxon>
    </lineage>
</organism>
<dbReference type="InterPro" id="IPR029044">
    <property type="entry name" value="Nucleotide-diphossugar_trans"/>
</dbReference>
<evidence type="ECO:0000313" key="4">
    <source>
        <dbReference type="Proteomes" id="UP000266482"/>
    </source>
</evidence>
<dbReference type="Proteomes" id="UP000266482">
    <property type="component" value="Unassembled WGS sequence"/>
</dbReference>
<dbReference type="Gene3D" id="3.90.550.10">
    <property type="entry name" value="Spore Coat Polysaccharide Biosynthesis Protein SpsA, Chain A"/>
    <property type="match status" value="1"/>
</dbReference>
<dbReference type="OrthoDB" id="9785185at2"/>
<comment type="similarity">
    <text evidence="1">Belongs to the glycosyltransferase 2 family.</text>
</comment>
<dbReference type="InterPro" id="IPR001173">
    <property type="entry name" value="Glyco_trans_2-like"/>
</dbReference>
<proteinExistence type="inferred from homology"/>
<evidence type="ECO:0000313" key="3">
    <source>
        <dbReference type="EMBL" id="RIX52336.1"/>
    </source>
</evidence>
<dbReference type="SUPFAM" id="SSF53448">
    <property type="entry name" value="Nucleotide-diphospho-sugar transferases"/>
    <property type="match status" value="1"/>
</dbReference>
<feature type="domain" description="Glycosyltransferase 2-like" evidence="2">
    <location>
        <begin position="17"/>
        <end position="173"/>
    </location>
</feature>
<dbReference type="GO" id="GO:0016758">
    <property type="term" value="F:hexosyltransferase activity"/>
    <property type="evidence" value="ECO:0007669"/>
    <property type="project" value="UniProtKB-ARBA"/>
</dbReference>
<dbReference type="EMBL" id="QXQA01000007">
    <property type="protein sequence ID" value="RIX52336.1"/>
    <property type="molecule type" value="Genomic_DNA"/>
</dbReference>
<keyword evidence="4" id="KW-1185">Reference proteome</keyword>
<dbReference type="Pfam" id="PF00535">
    <property type="entry name" value="Glycos_transf_2"/>
    <property type="match status" value="1"/>
</dbReference>
<accession>A0A3A1UX90</accession>